<protein>
    <submittedName>
        <fullName evidence="1">Uncharacterized protein</fullName>
    </submittedName>
</protein>
<comment type="caution">
    <text evidence="1">The sequence shown here is derived from an EMBL/GenBank/DDBJ whole genome shotgun (WGS) entry which is preliminary data.</text>
</comment>
<evidence type="ECO:0000313" key="1">
    <source>
        <dbReference type="EMBL" id="RBQ02229.1"/>
    </source>
</evidence>
<dbReference type="AlphaFoldDB" id="A0A366KM63"/>
<keyword evidence="2" id="KW-1185">Reference proteome</keyword>
<sequence length="113" mass="13266">MEGRLRLQQEGRHLDWRAAEWRDLSQDRFCDFVKSDSYPIARTQIPIFFFPPMPRGHGSFSQLMLFLIVFKNAAHFGAPKYPKRFVNPAMCTHTRPIHIKKTTALCFVRQILS</sequence>
<name>A0A366KM63_9SPHI</name>
<evidence type="ECO:0000313" key="2">
    <source>
        <dbReference type="Proteomes" id="UP000252081"/>
    </source>
</evidence>
<proteinExistence type="predicted"/>
<gene>
    <name evidence="1" type="ORF">DRW42_27730</name>
</gene>
<accession>A0A366KM63</accession>
<dbReference type="EMBL" id="QNQU01000047">
    <property type="protein sequence ID" value="RBQ02229.1"/>
    <property type="molecule type" value="Genomic_DNA"/>
</dbReference>
<reference evidence="1 2" key="1">
    <citation type="submission" date="2018-07" db="EMBL/GenBank/DDBJ databases">
        <title>A draft genome of a endophytic bacteria, a new species of Pedobacter.</title>
        <authorList>
            <person name="Zhang Z.D."/>
            <person name="Chen Z.J."/>
        </authorList>
    </citation>
    <scope>NUCLEOTIDE SEQUENCE [LARGE SCALE GENOMIC DNA]</scope>
    <source>
        <strain evidence="1 2">RS10</strain>
    </source>
</reference>
<dbReference type="Proteomes" id="UP000252081">
    <property type="component" value="Unassembled WGS sequence"/>
</dbReference>
<organism evidence="1 2">
    <name type="scientific">Pedobacter miscanthi</name>
    <dbReference type="NCBI Taxonomy" id="2259170"/>
    <lineage>
        <taxon>Bacteria</taxon>
        <taxon>Pseudomonadati</taxon>
        <taxon>Bacteroidota</taxon>
        <taxon>Sphingobacteriia</taxon>
        <taxon>Sphingobacteriales</taxon>
        <taxon>Sphingobacteriaceae</taxon>
        <taxon>Pedobacter</taxon>
    </lineage>
</organism>